<sequence>MRVNRFFLRRNLNRFFFVFWQALRGVAAVMLLCLIAMLAVAVFTAQFEVRDSVQMGADSSSGNRPGWVCGKISGNVIEVPRSAVLFWPEYEGKSTWEKGFTENKKGCDANFTSLSMPLTWPDFSSVSTDEYTRIPYGEFQGLVLTLEPTTATHDDLDYMMRNVWETNPVDVEKVSGYEESLGLYFKDREYRFYPEIIDRYYWQRSAGKVPVVFSCRRQKVKKEFSICTGYFVIEKIGALAKIDIAPSKLKEWPAIVSATTDFVLSKVK</sequence>
<evidence type="ECO:0000313" key="1">
    <source>
        <dbReference type="EMBL" id="MCK1785108.1"/>
    </source>
</evidence>
<dbReference type="RefSeq" id="WP_247401043.1">
    <property type="nucleotide sequence ID" value="NZ_JAKNRV010000094.1"/>
</dbReference>
<dbReference type="EMBL" id="JAKNRV010000094">
    <property type="protein sequence ID" value="MCK1785108.1"/>
    <property type="molecule type" value="Genomic_DNA"/>
</dbReference>
<organism evidence="1 2">
    <name type="scientific">Pseudomonas emilianonis</name>
    <dbReference type="NCBI Taxonomy" id="2915812"/>
    <lineage>
        <taxon>Bacteria</taxon>
        <taxon>Pseudomonadati</taxon>
        <taxon>Pseudomonadota</taxon>
        <taxon>Gammaproteobacteria</taxon>
        <taxon>Pseudomonadales</taxon>
        <taxon>Pseudomonadaceae</taxon>
        <taxon>Pseudomonas</taxon>
    </lineage>
</organism>
<name>A0ABT0EHA2_9PSED</name>
<accession>A0ABT0EHA2</accession>
<comment type="caution">
    <text evidence="1">The sequence shown here is derived from an EMBL/GenBank/DDBJ whole genome shotgun (WGS) entry which is preliminary data.</text>
</comment>
<gene>
    <name evidence="1" type="ORF">L9Z73_12345</name>
</gene>
<dbReference type="Proteomes" id="UP001317085">
    <property type="component" value="Unassembled WGS sequence"/>
</dbReference>
<keyword evidence="2" id="KW-1185">Reference proteome</keyword>
<reference evidence="1 2" key="1">
    <citation type="submission" date="2022-02" db="EMBL/GenBank/DDBJ databases">
        <title>Comparative genomics of the first Antarctic Pseudomonas spp. capable of biotransforming 2,4,6-Trinitrotoluene.</title>
        <authorList>
            <person name="Cabrera M.A."/>
            <person name="Marquez S.L."/>
            <person name="Perez-Donoso J.M."/>
        </authorList>
    </citation>
    <scope>NUCLEOTIDE SEQUENCE [LARGE SCALE GENOMIC DNA]</scope>
    <source>
        <strain evidence="1 2">TNT11</strain>
    </source>
</reference>
<proteinExistence type="predicted"/>
<evidence type="ECO:0000313" key="2">
    <source>
        <dbReference type="Proteomes" id="UP001317085"/>
    </source>
</evidence>
<protein>
    <submittedName>
        <fullName evidence="1">Uncharacterized protein</fullName>
    </submittedName>
</protein>